<dbReference type="GO" id="GO:0046983">
    <property type="term" value="F:protein dimerization activity"/>
    <property type="evidence" value="ECO:0007669"/>
    <property type="project" value="InterPro"/>
</dbReference>
<dbReference type="Gene3D" id="1.10.10.10">
    <property type="entry name" value="Winged helix-like DNA-binding domain superfamily/Winged helix DNA-binding domain"/>
    <property type="match status" value="1"/>
</dbReference>
<gene>
    <name evidence="8" type="ORF">MKW98_008024</name>
</gene>
<dbReference type="Pfam" id="PF08100">
    <property type="entry name" value="Dimerisation"/>
    <property type="match status" value="1"/>
</dbReference>
<dbReference type="SUPFAM" id="SSF53335">
    <property type="entry name" value="S-adenosyl-L-methionine-dependent methyltransferases"/>
    <property type="match status" value="1"/>
</dbReference>
<evidence type="ECO:0000313" key="9">
    <source>
        <dbReference type="Proteomes" id="UP001202328"/>
    </source>
</evidence>
<dbReference type="GO" id="GO:0009820">
    <property type="term" value="P:alkaloid metabolic process"/>
    <property type="evidence" value="ECO:0007669"/>
    <property type="project" value="UniProtKB-KW"/>
</dbReference>
<keyword evidence="4" id="KW-0949">S-adenosyl-L-methionine</keyword>
<dbReference type="InterPro" id="IPR001077">
    <property type="entry name" value="COMT_C"/>
</dbReference>
<evidence type="ECO:0000256" key="3">
    <source>
        <dbReference type="ARBA" id="ARBA00022679"/>
    </source>
</evidence>
<dbReference type="SUPFAM" id="SSF46785">
    <property type="entry name" value="Winged helix' DNA-binding domain"/>
    <property type="match status" value="1"/>
</dbReference>
<dbReference type="FunFam" id="1.10.10.10:FF:000213">
    <property type="entry name" value="Coniferyl alcohol 9-O-methyltransferase"/>
    <property type="match status" value="1"/>
</dbReference>
<dbReference type="InterPro" id="IPR036390">
    <property type="entry name" value="WH_DNA-bd_sf"/>
</dbReference>
<feature type="domain" description="O-methyltransferase C-terminal" evidence="6">
    <location>
        <begin position="132"/>
        <end position="344"/>
    </location>
</feature>
<protein>
    <submittedName>
        <fullName evidence="8">Uncharacterized protein</fullName>
    </submittedName>
</protein>
<feature type="domain" description="O-methyltransferase dimerisation" evidence="7">
    <location>
        <begin position="19"/>
        <end position="107"/>
    </location>
</feature>
<dbReference type="GO" id="GO:0032259">
    <property type="term" value="P:methylation"/>
    <property type="evidence" value="ECO:0007669"/>
    <property type="project" value="UniProtKB-KW"/>
</dbReference>
<evidence type="ECO:0000256" key="1">
    <source>
        <dbReference type="ARBA" id="ARBA00022589"/>
    </source>
</evidence>
<accession>A0AAD4XMY5</accession>
<evidence type="ECO:0000313" key="8">
    <source>
        <dbReference type="EMBL" id="KAI3927322.1"/>
    </source>
</evidence>
<keyword evidence="2" id="KW-0489">Methyltransferase</keyword>
<dbReference type="InterPro" id="IPR012967">
    <property type="entry name" value="COMT_dimerisation"/>
</dbReference>
<keyword evidence="1" id="KW-0017">Alkaloid metabolism</keyword>
<evidence type="ECO:0000256" key="5">
    <source>
        <dbReference type="PIRSR" id="PIRSR005739-1"/>
    </source>
</evidence>
<dbReference type="FunFam" id="3.40.50.150:FF:000057">
    <property type="entry name" value="O-methyltransferase ZRP4"/>
    <property type="match status" value="1"/>
</dbReference>
<organism evidence="8 9">
    <name type="scientific">Papaver atlanticum</name>
    <dbReference type="NCBI Taxonomy" id="357466"/>
    <lineage>
        <taxon>Eukaryota</taxon>
        <taxon>Viridiplantae</taxon>
        <taxon>Streptophyta</taxon>
        <taxon>Embryophyta</taxon>
        <taxon>Tracheophyta</taxon>
        <taxon>Spermatophyta</taxon>
        <taxon>Magnoliopsida</taxon>
        <taxon>Ranunculales</taxon>
        <taxon>Papaveraceae</taxon>
        <taxon>Papaveroideae</taxon>
        <taxon>Papaver</taxon>
    </lineage>
</organism>
<feature type="active site" description="Proton acceptor" evidence="5">
    <location>
        <position position="260"/>
    </location>
</feature>
<evidence type="ECO:0000259" key="6">
    <source>
        <dbReference type="Pfam" id="PF00891"/>
    </source>
</evidence>
<name>A0AAD4XMY5_9MAGN</name>
<evidence type="ECO:0000256" key="2">
    <source>
        <dbReference type="ARBA" id="ARBA00022603"/>
    </source>
</evidence>
<evidence type="ECO:0000256" key="4">
    <source>
        <dbReference type="ARBA" id="ARBA00022691"/>
    </source>
</evidence>
<dbReference type="AlphaFoldDB" id="A0AAD4XMY5"/>
<comment type="caution">
    <text evidence="8">The sequence shown here is derived from an EMBL/GenBank/DDBJ whole genome shotgun (WGS) entry which is preliminary data.</text>
</comment>
<keyword evidence="3" id="KW-0808">Transferase</keyword>
<reference evidence="8" key="1">
    <citation type="submission" date="2022-04" db="EMBL/GenBank/DDBJ databases">
        <title>A functionally conserved STORR gene fusion in Papaver species that diverged 16.8 million years ago.</title>
        <authorList>
            <person name="Catania T."/>
        </authorList>
    </citation>
    <scope>NUCLEOTIDE SEQUENCE</scope>
    <source>
        <strain evidence="8">S-188037</strain>
    </source>
</reference>
<proteinExistence type="predicted"/>
<evidence type="ECO:0000259" key="7">
    <source>
        <dbReference type="Pfam" id="PF08100"/>
    </source>
</evidence>
<dbReference type="InterPro" id="IPR036388">
    <property type="entry name" value="WH-like_DNA-bd_sf"/>
</dbReference>
<keyword evidence="9" id="KW-1185">Reference proteome</keyword>
<dbReference type="InterPro" id="IPR016461">
    <property type="entry name" value="COMT-like"/>
</dbReference>
<dbReference type="GO" id="GO:0008171">
    <property type="term" value="F:O-methyltransferase activity"/>
    <property type="evidence" value="ECO:0007669"/>
    <property type="project" value="InterPro"/>
</dbReference>
<dbReference type="Gene3D" id="3.40.50.150">
    <property type="entry name" value="Vaccinia Virus protein VP39"/>
    <property type="match status" value="1"/>
</dbReference>
<dbReference type="Proteomes" id="UP001202328">
    <property type="component" value="Unassembled WGS sequence"/>
</dbReference>
<dbReference type="CDD" id="cd02440">
    <property type="entry name" value="AdoMet_MTases"/>
    <property type="match status" value="1"/>
</dbReference>
<dbReference type="PIRSF" id="PIRSF005739">
    <property type="entry name" value="O-mtase"/>
    <property type="match status" value="1"/>
</dbReference>
<sequence length="363" mass="40408">MDSTSQEEIELIQAHTHIWKYAFEYASSMSLKCVVELGIPDILHSHGKPMTLSTLADALSLPSGRVDPLNRLMRFMVHSGFFATQSLGENQEQQGYILTATSRLLVKVNSNTMASVVLFMVDPFLVSSLHTLSTWFQGSESTPFAAAHGTKVWNVLEQNPEFGKKFHDAMANDSCVLMSVILNEGKGVFNNLKSLVDVGGGTGTTAHAVVGAFPHLDCMVLDLPNVVADLQGTANVVFIGGDMFESIPRADAVLMKFILHDWSDKDCVRILKRCREAIPSREQGGKVIIIDAVIEEDKKKKQEAEDDSIITETQLLFDIMMMAFVDGKERTEKEWEKLFIDSGFTDYKITRVQGFRSFIEVYP</sequence>
<dbReference type="Pfam" id="PF00891">
    <property type="entry name" value="Methyltransf_2"/>
    <property type="match status" value="1"/>
</dbReference>
<dbReference type="PROSITE" id="PS51683">
    <property type="entry name" value="SAM_OMT_II"/>
    <property type="match status" value="1"/>
</dbReference>
<dbReference type="PANTHER" id="PTHR11746">
    <property type="entry name" value="O-METHYLTRANSFERASE"/>
    <property type="match status" value="1"/>
</dbReference>
<dbReference type="EMBL" id="JAJJMB010007736">
    <property type="protein sequence ID" value="KAI3927322.1"/>
    <property type="molecule type" value="Genomic_DNA"/>
</dbReference>
<dbReference type="InterPro" id="IPR029063">
    <property type="entry name" value="SAM-dependent_MTases_sf"/>
</dbReference>